<keyword evidence="2" id="KW-1185">Reference proteome</keyword>
<reference evidence="1" key="2">
    <citation type="submission" date="2023-05" db="EMBL/GenBank/DDBJ databases">
        <authorList>
            <consortium name="Lawrence Berkeley National Laboratory"/>
            <person name="Steindorff A."/>
            <person name="Hensen N."/>
            <person name="Bonometti L."/>
            <person name="Westerberg I."/>
            <person name="Brannstrom I.O."/>
            <person name="Guillou S."/>
            <person name="Cros-Aarteil S."/>
            <person name="Calhoun S."/>
            <person name="Haridas S."/>
            <person name="Kuo A."/>
            <person name="Mondo S."/>
            <person name="Pangilinan J."/>
            <person name="Riley R."/>
            <person name="Labutti K."/>
            <person name="Andreopoulos B."/>
            <person name="Lipzen A."/>
            <person name="Chen C."/>
            <person name="Yanf M."/>
            <person name="Daum C."/>
            <person name="Ng V."/>
            <person name="Clum A."/>
            <person name="Ohm R."/>
            <person name="Martin F."/>
            <person name="Silar P."/>
            <person name="Natvig D."/>
            <person name="Lalanne C."/>
            <person name="Gautier V."/>
            <person name="Ament-Velasquez S.L."/>
            <person name="Kruys A."/>
            <person name="Hutchinson M.I."/>
            <person name="Powell A.J."/>
            <person name="Barry K."/>
            <person name="Miller A.N."/>
            <person name="Grigoriev I.V."/>
            <person name="Debuchy R."/>
            <person name="Gladieux P."/>
            <person name="Thoren M.H."/>
            <person name="Johannesson H."/>
        </authorList>
    </citation>
    <scope>NUCLEOTIDE SEQUENCE</scope>
    <source>
        <strain evidence="1">CBS 103.79</strain>
    </source>
</reference>
<accession>A0AAN6M8A7</accession>
<name>A0AAN6M8A7_9PEZI</name>
<protein>
    <submittedName>
        <fullName evidence="1">Uncharacterized protein</fullName>
    </submittedName>
</protein>
<proteinExistence type="predicted"/>
<evidence type="ECO:0000313" key="1">
    <source>
        <dbReference type="EMBL" id="KAK3896521.1"/>
    </source>
</evidence>
<gene>
    <name evidence="1" type="ORF">C8A05DRAFT_39940</name>
</gene>
<dbReference type="Proteomes" id="UP001303889">
    <property type="component" value="Unassembled WGS sequence"/>
</dbReference>
<dbReference type="PANTHER" id="PTHR33112:SF8">
    <property type="entry name" value="HETEROKARYON INCOMPATIBILITY DOMAIN-CONTAINING PROTEIN"/>
    <property type="match status" value="1"/>
</dbReference>
<comment type="caution">
    <text evidence="1">The sequence shown here is derived from an EMBL/GenBank/DDBJ whole genome shotgun (WGS) entry which is preliminary data.</text>
</comment>
<organism evidence="1 2">
    <name type="scientific">Staphylotrichum tortipilum</name>
    <dbReference type="NCBI Taxonomy" id="2831512"/>
    <lineage>
        <taxon>Eukaryota</taxon>
        <taxon>Fungi</taxon>
        <taxon>Dikarya</taxon>
        <taxon>Ascomycota</taxon>
        <taxon>Pezizomycotina</taxon>
        <taxon>Sordariomycetes</taxon>
        <taxon>Sordariomycetidae</taxon>
        <taxon>Sordariales</taxon>
        <taxon>Chaetomiaceae</taxon>
        <taxon>Staphylotrichum</taxon>
    </lineage>
</organism>
<sequence length="386" mass="43016">MVPTATLPCVKGKRGEVVGYVKVRVWRDEEGERVVEDHHASRWVKRGWVLQERVLSRRMVYFGRWQVYGACAEGMWNEDGTPDLLDNEMVMNGQLVQGFIRDMKLATPLQRFAFGLGSVVERRLMPQYLWQLLISDYSRCELTVPGDKLIAVEGLATAFAQLTGMTYFVGIWLELAWAGLAWKTDRLNSKMVPGRAPSWSWASFDGQFSFQLPEEKTVHPLRASIVTSTNGARVLGLTDVPVVRISSVQTVPDDCHFTQEDLQQGAYPGLDSGFLPEEGSETCTQCKPGQLVHLYARDLLGHMCGLLQLDQEGHPPSDFETLVLFEQERRGVLKRTVLLVQPDGDSPGCFRRIGTGVVYSLPAAFGNPAVGPGQDEITPGQSFQLV</sequence>
<evidence type="ECO:0000313" key="2">
    <source>
        <dbReference type="Proteomes" id="UP001303889"/>
    </source>
</evidence>
<dbReference type="PANTHER" id="PTHR33112">
    <property type="entry name" value="DOMAIN PROTEIN, PUTATIVE-RELATED"/>
    <property type="match status" value="1"/>
</dbReference>
<dbReference type="AlphaFoldDB" id="A0AAN6M8A7"/>
<dbReference type="EMBL" id="MU856571">
    <property type="protein sequence ID" value="KAK3896521.1"/>
    <property type="molecule type" value="Genomic_DNA"/>
</dbReference>
<reference evidence="1" key="1">
    <citation type="journal article" date="2023" name="Mol. Phylogenet. Evol.">
        <title>Genome-scale phylogeny and comparative genomics of the fungal order Sordariales.</title>
        <authorList>
            <person name="Hensen N."/>
            <person name="Bonometti L."/>
            <person name="Westerberg I."/>
            <person name="Brannstrom I.O."/>
            <person name="Guillou S."/>
            <person name="Cros-Aarteil S."/>
            <person name="Calhoun S."/>
            <person name="Haridas S."/>
            <person name="Kuo A."/>
            <person name="Mondo S."/>
            <person name="Pangilinan J."/>
            <person name="Riley R."/>
            <person name="LaButti K."/>
            <person name="Andreopoulos B."/>
            <person name="Lipzen A."/>
            <person name="Chen C."/>
            <person name="Yan M."/>
            <person name="Daum C."/>
            <person name="Ng V."/>
            <person name="Clum A."/>
            <person name="Steindorff A."/>
            <person name="Ohm R.A."/>
            <person name="Martin F."/>
            <person name="Silar P."/>
            <person name="Natvig D.O."/>
            <person name="Lalanne C."/>
            <person name="Gautier V."/>
            <person name="Ament-Velasquez S.L."/>
            <person name="Kruys A."/>
            <person name="Hutchinson M.I."/>
            <person name="Powell A.J."/>
            <person name="Barry K."/>
            <person name="Miller A.N."/>
            <person name="Grigoriev I.V."/>
            <person name="Debuchy R."/>
            <person name="Gladieux P."/>
            <person name="Hiltunen Thoren M."/>
            <person name="Johannesson H."/>
        </authorList>
    </citation>
    <scope>NUCLEOTIDE SEQUENCE</scope>
    <source>
        <strain evidence="1">CBS 103.79</strain>
    </source>
</reference>